<feature type="region of interest" description="Disordered" evidence="2">
    <location>
        <begin position="277"/>
        <end position="297"/>
    </location>
</feature>
<feature type="region of interest" description="Disordered" evidence="2">
    <location>
        <begin position="1"/>
        <end position="21"/>
    </location>
</feature>
<dbReference type="AlphaFoldDB" id="A0AAV9ZQU4"/>
<evidence type="ECO:0000313" key="3">
    <source>
        <dbReference type="EMBL" id="KAK6988707.1"/>
    </source>
</evidence>
<protein>
    <submittedName>
        <fullName evidence="3">Uncharacterized protein</fullName>
    </submittedName>
</protein>
<gene>
    <name evidence="3" type="ORF">R3P38DRAFT_3095416</name>
</gene>
<keyword evidence="1" id="KW-0175">Coiled coil</keyword>
<reference evidence="3 4" key="1">
    <citation type="journal article" date="2024" name="J Genomics">
        <title>Draft genome sequencing and assembly of Favolaschia claudopus CIRM-BRFM 2984 isolated from oak limbs.</title>
        <authorList>
            <person name="Navarro D."/>
            <person name="Drula E."/>
            <person name="Chaduli D."/>
            <person name="Cazenave R."/>
            <person name="Ahrendt S."/>
            <person name="Wang J."/>
            <person name="Lipzen A."/>
            <person name="Daum C."/>
            <person name="Barry K."/>
            <person name="Grigoriev I.V."/>
            <person name="Favel A."/>
            <person name="Rosso M.N."/>
            <person name="Martin F."/>
        </authorList>
    </citation>
    <scope>NUCLEOTIDE SEQUENCE [LARGE SCALE GENOMIC DNA]</scope>
    <source>
        <strain evidence="3 4">CIRM-BRFM 2984</strain>
    </source>
</reference>
<name>A0AAV9ZQU4_9AGAR</name>
<accession>A0AAV9ZQU4</accession>
<evidence type="ECO:0000256" key="2">
    <source>
        <dbReference type="SAM" id="MobiDB-lite"/>
    </source>
</evidence>
<evidence type="ECO:0000313" key="4">
    <source>
        <dbReference type="Proteomes" id="UP001362999"/>
    </source>
</evidence>
<organism evidence="3 4">
    <name type="scientific">Favolaschia claudopus</name>
    <dbReference type="NCBI Taxonomy" id="2862362"/>
    <lineage>
        <taxon>Eukaryota</taxon>
        <taxon>Fungi</taxon>
        <taxon>Dikarya</taxon>
        <taxon>Basidiomycota</taxon>
        <taxon>Agaricomycotina</taxon>
        <taxon>Agaricomycetes</taxon>
        <taxon>Agaricomycetidae</taxon>
        <taxon>Agaricales</taxon>
        <taxon>Marasmiineae</taxon>
        <taxon>Mycenaceae</taxon>
        <taxon>Favolaschia</taxon>
    </lineage>
</organism>
<dbReference type="EMBL" id="JAWWNJ010000121">
    <property type="protein sequence ID" value="KAK6988707.1"/>
    <property type="molecule type" value="Genomic_DNA"/>
</dbReference>
<comment type="caution">
    <text evidence="3">The sequence shown here is derived from an EMBL/GenBank/DDBJ whole genome shotgun (WGS) entry which is preliminary data.</text>
</comment>
<sequence>MMQHEYPDSQPALASPGSTSVISVAQPTPQQLYAVAARAFAEAQNAFSAAASSSSSAENADTKRIKALEIETHELTAERDARVRECAALRAELDALKKSADEEKVDLRRQLEAKMLEADALRDDLTQQKAKHRHEMESLQIVSDRRLLTLKAREKLLQEQQVAARSFIDGFLTIQDKYEKVDEEANSQAVLGANIVRKLRSGDESDENSVRLAATPSTDSTDHCPIPAKRPRTESEATSAAVTPSRRLSNKITTRMKCKQVSQNTSKQDAKFCGLGADASRPRHGPFSRHGPFLGAH</sequence>
<proteinExistence type="predicted"/>
<feature type="coiled-coil region" evidence="1">
    <location>
        <begin position="86"/>
        <end position="142"/>
    </location>
</feature>
<feature type="region of interest" description="Disordered" evidence="2">
    <location>
        <begin position="201"/>
        <end position="246"/>
    </location>
</feature>
<evidence type="ECO:0000256" key="1">
    <source>
        <dbReference type="SAM" id="Coils"/>
    </source>
</evidence>
<feature type="compositionally biased region" description="Polar residues" evidence="2">
    <location>
        <begin position="236"/>
        <end position="246"/>
    </location>
</feature>
<keyword evidence="4" id="KW-1185">Reference proteome</keyword>
<dbReference type="Proteomes" id="UP001362999">
    <property type="component" value="Unassembled WGS sequence"/>
</dbReference>